<feature type="region of interest" description="Disordered" evidence="6">
    <location>
        <begin position="1857"/>
        <end position="1893"/>
    </location>
</feature>
<keyword evidence="4" id="KW-0344">Guanine-nucleotide releasing factor</keyword>
<evidence type="ECO:0000259" key="7">
    <source>
        <dbReference type="PROSITE" id="PS51650"/>
    </source>
</evidence>
<dbReference type="InterPro" id="IPR043161">
    <property type="entry name" value="DOCK_C_lobe_A"/>
</dbReference>
<dbReference type="Pfam" id="PF06920">
    <property type="entry name" value="DHR-2_Lobe_A"/>
    <property type="match status" value="1"/>
</dbReference>
<feature type="compositionally biased region" description="Basic and acidic residues" evidence="6">
    <location>
        <begin position="162"/>
        <end position="173"/>
    </location>
</feature>
<dbReference type="InterPro" id="IPR016024">
    <property type="entry name" value="ARM-type_fold"/>
</dbReference>
<comment type="caution">
    <text evidence="9">The sequence shown here is derived from an EMBL/GenBank/DDBJ whole genome shotgun (WGS) entry which is preliminary data.</text>
</comment>
<dbReference type="GO" id="GO:0005886">
    <property type="term" value="C:plasma membrane"/>
    <property type="evidence" value="ECO:0007669"/>
    <property type="project" value="TreeGrafter"/>
</dbReference>
<dbReference type="InterPro" id="IPR056372">
    <property type="entry name" value="TPR_DOCK"/>
</dbReference>
<keyword evidence="3" id="KW-0597">Phosphoprotein</keyword>
<dbReference type="InterPro" id="IPR027007">
    <property type="entry name" value="C2_DOCK-type_domain"/>
</dbReference>
<dbReference type="GO" id="GO:0007264">
    <property type="term" value="P:small GTPase-mediated signal transduction"/>
    <property type="evidence" value="ECO:0007669"/>
    <property type="project" value="InterPro"/>
</dbReference>
<evidence type="ECO:0000256" key="1">
    <source>
        <dbReference type="ARBA" id="ARBA00004496"/>
    </source>
</evidence>
<dbReference type="Pfam" id="PF20421">
    <property type="entry name" value="DHR-2_Lobe_C"/>
    <property type="match status" value="1"/>
</dbReference>
<dbReference type="STRING" id="765915.A0A1Y2I0W5"/>
<dbReference type="Gene3D" id="1.20.58.740">
    <property type="match status" value="1"/>
</dbReference>
<feature type="region of interest" description="Disordered" evidence="6">
    <location>
        <begin position="1"/>
        <end position="22"/>
    </location>
</feature>
<name>A0A1Y2I0W5_9FUNG</name>
<comment type="subcellular location">
    <subcellularLocation>
        <location evidence="1">Cytoplasm</location>
    </subcellularLocation>
</comment>
<dbReference type="GO" id="GO:0005737">
    <property type="term" value="C:cytoplasm"/>
    <property type="evidence" value="ECO:0007669"/>
    <property type="project" value="UniProtKB-SubCell"/>
</dbReference>
<dbReference type="Pfam" id="PF20422">
    <property type="entry name" value="DHR-2_Lobe_B"/>
    <property type="match status" value="1"/>
</dbReference>
<dbReference type="InterPro" id="IPR026791">
    <property type="entry name" value="DOCK"/>
</dbReference>
<sequence>MNSAADGEAQPTERPGKSGTWVPAPSGMYGIAIAQFRPPQPASDQPTDQSVNVLAQVVALDVGDLVQLIEHAPKAGWYRGYVYPAALPSMAPALGIFPDSFIYIKQMRIPPSASNGGGADLAAAGSPTEVSPITPESGDNSQQSQDQQKQQQQRNQGGFRPLQDRIRVQDKSIDFSSPESPNTSIENLSPAAAREFGDPDYVSPADQWLTTRLAIDKINVLPAPEYPAFETELGQTEPIVDEASHVLRDWCNNMRTSLQSQNYIQYAYVKKHILGLFKGRRLLLQGKLTTPDALARQRKDLVNRIAAGNAIQSSEVIVRNESTGTVMTDGMATIKQIKDLHTQLEAQIRSEGGKGATIHVSSATPMVDADITSHHVFLEMKGALPEIPAAGKDPLEFRFAVYSKSDSKYLTDEFVMVRDPKLGVTPGLKTLFVDFSSADVAKDNVLVLRVVRLGQLKDSDPAIYRLPIAGGALDIRDILAGKETQPTSGYVIKLYAPKDETGFPTLSMDLVNRTGMYEPIKADCVYVNVRALTDAAAPAAKGAPRTLRMGFGEPMDPTTFARNSVYVTLDSAEFSKQLGKTFEVNLSVRANTTGETIKGAVYMGADRFAMDSFDSLVFHHALSPKWNETVRVDVPFELMDKTHLYLAIRPCSSSGSAERTSRTVAFAFKPLLRTNGAALPDGSHTLNLFKFDKKVGNDPAVYLAAGPNGDGSLTEGLVMLKESITISSYVVSTTHSQHVGLVKVLNWRRALNSAFNDLPSVLKDMKLINEMELIKFTVPVVDSLFGIMCSSKNESGELSRLIFDNLLHIFAHVYHERDRRYIHFRQAVQGYIDTKFAQVGAVSHLANSITSLIEDVRRNAKNTDAIRQLHTTFKSFVHFFRFMMQCGILAQSGVGAASGSSDQLISQTQAQQQQEVFDKTMRSLFECINQLMGDTSDHLSATQQFAFQNFAQVVPLMFKFYPNEMTVSIIIKFTDSLSSKRGSIVQKKLTFILSIIRGPLFKADVQSRRTLTEAIVRWLRMHIGWWEPGAGDLTLRTQIYNECVDILAELLDKLQTLSDQDDQDSATVLKLADLLPNLLEAYRDAVTVPVDSGSQRTSTGQVTSGNNLQIASKLSISTTIQQTQSMFGTQSIISAGGSTGSSGISARVETQTNPDTAKIASTFLSVFNLMSEAKIAEYFLNVHQARGHAGTTKFVHQVFGMIESLLRGEAYPSTWVNLNLIAQRTALRLFRSIALLMQHQFMPPAAPSFDQELWTRFFVNAMTLLNSPYLQKETWTAQRWRTAYKLQIPKLVAQGGQLLKTLWKAIGTLSNKDRLVEYQLRMIPTLLPLVLELTMSQHESLCTAASYILFSMIKREYGFCQSIKRLESLCVDHLDRLILARRKGDDRFRRIFMFTMCRLLVTRNHNPDLRRLVTEYLLNVDRFMILLLGLRSLPPGNEYEDEQWSGIYKLAKFMKAVSRTDIYLKYVHHLAIKQLNSNNFVEAAWTLKLHADLLTWSDRILDPSIELGFESAQKEHERKEELLQQILVYFEEGKAWESAITVCKELLEYYESVVYNYERMAETLSKLAALYQSIIKEQRFYSEYFRVGYYGMGFPATLRNKQFVYRGLEWEKLGTFCERIQNKHPDSVLLKNNAVPGDETLTADGRFLQITAVVPEPDMTQLAFTKGDVVPESIRSYYQFNNVNRFSVSRPFRKGAKTGNEFLDLWTEKTTYTTEDMFPHLLRRSEAMIAKNRDLIALEKKYEKFTEPQNNCSPLTMSINGSVDAPVNGGVFMYKKAFIKSNYRNDNPDKAEWVTRLEEAIDEQVIILDRCIAIHNRIAPAPMRPLHDTIVAFFQKNFAEEIERLGIVAHYEPTASPQSVAPPMTPGGIAGSSLSKAKERTSSSLSNLTLGSSGGSTALGRKGTVKLKDRFITTTASTASAEDLAMSGSNTPGQAIGTPGSGGNSDKNLSRSSTHESITNLNTIANANTGSGSEWKRAAPGSILSKMRASNAAAASDKRSSSSLQ</sequence>
<evidence type="ECO:0000256" key="4">
    <source>
        <dbReference type="ARBA" id="ARBA00022658"/>
    </source>
</evidence>
<feature type="domain" description="DOCKER" evidence="8">
    <location>
        <begin position="1454"/>
        <end position="1850"/>
    </location>
</feature>
<dbReference type="Gene3D" id="2.30.30.40">
    <property type="entry name" value="SH3 Domains"/>
    <property type="match status" value="1"/>
</dbReference>
<keyword evidence="10" id="KW-1185">Reference proteome</keyword>
<dbReference type="Gene3D" id="1.25.40.410">
    <property type="match status" value="1"/>
</dbReference>
<dbReference type="Pfam" id="PF14429">
    <property type="entry name" value="DOCK-C2"/>
    <property type="match status" value="1"/>
</dbReference>
<protein>
    <recommendedName>
        <fullName evidence="11">Dedicator of cytokinesis-domain-containing protein</fullName>
    </recommendedName>
</protein>
<feature type="region of interest" description="Disordered" evidence="6">
    <location>
        <begin position="1923"/>
        <end position="1979"/>
    </location>
</feature>
<comment type="similarity">
    <text evidence="5">Belongs to the DOCK family.</text>
</comment>
<reference evidence="9 10" key="1">
    <citation type="submission" date="2016-07" db="EMBL/GenBank/DDBJ databases">
        <title>Pervasive Adenine N6-methylation of Active Genes in Fungi.</title>
        <authorList>
            <consortium name="DOE Joint Genome Institute"/>
            <person name="Mondo S.J."/>
            <person name="Dannebaum R.O."/>
            <person name="Kuo R.C."/>
            <person name="Labutti K."/>
            <person name="Haridas S."/>
            <person name="Kuo A."/>
            <person name="Salamov A."/>
            <person name="Ahrendt S.R."/>
            <person name="Lipzen A."/>
            <person name="Sullivan W."/>
            <person name="Andreopoulos W.B."/>
            <person name="Clum A."/>
            <person name="Lindquist E."/>
            <person name="Daum C."/>
            <person name="Ramamoorthy G.K."/>
            <person name="Gryganskyi A."/>
            <person name="Culley D."/>
            <person name="Magnuson J.K."/>
            <person name="James T.Y."/>
            <person name="O'Malley M.A."/>
            <person name="Stajich J.E."/>
            <person name="Spatafora J.W."/>
            <person name="Visel A."/>
            <person name="Grigoriev I.V."/>
        </authorList>
    </citation>
    <scope>NUCLEOTIDE SEQUENCE [LARGE SCALE GENOMIC DNA]</scope>
    <source>
        <strain evidence="9 10">PL171</strain>
    </source>
</reference>
<feature type="compositionally biased region" description="Low complexity" evidence="6">
    <location>
        <begin position="139"/>
        <end position="156"/>
    </location>
</feature>
<feature type="region of interest" description="Disordered" evidence="6">
    <location>
        <begin position="113"/>
        <end position="199"/>
    </location>
</feature>
<gene>
    <name evidence="9" type="ORF">BCR44DRAFT_1509724</name>
</gene>
<evidence type="ECO:0000256" key="6">
    <source>
        <dbReference type="SAM" id="MobiDB-lite"/>
    </source>
</evidence>
<dbReference type="InterPro" id="IPR046770">
    <property type="entry name" value="DOCKER_Lobe_B"/>
</dbReference>
<dbReference type="InterPro" id="IPR027357">
    <property type="entry name" value="DOCKER_dom"/>
</dbReference>
<evidence type="ECO:0000259" key="8">
    <source>
        <dbReference type="PROSITE" id="PS51651"/>
    </source>
</evidence>
<dbReference type="CDD" id="cd11684">
    <property type="entry name" value="DHR2_DOCK"/>
    <property type="match status" value="1"/>
</dbReference>
<dbReference type="Pfam" id="PF23554">
    <property type="entry name" value="TPR_DOCK"/>
    <property type="match status" value="1"/>
</dbReference>
<feature type="compositionally biased region" description="Polar residues" evidence="6">
    <location>
        <begin position="174"/>
        <end position="187"/>
    </location>
</feature>
<keyword evidence="2" id="KW-0963">Cytoplasm</keyword>
<accession>A0A1Y2I0W5</accession>
<dbReference type="OrthoDB" id="18896at2759"/>
<dbReference type="PROSITE" id="PS51650">
    <property type="entry name" value="C2_DOCK"/>
    <property type="match status" value="1"/>
</dbReference>
<dbReference type="InterPro" id="IPR032376">
    <property type="entry name" value="DOCK_N"/>
</dbReference>
<dbReference type="PANTHER" id="PTHR45653:SF10">
    <property type="entry name" value="MYOBLAST CITY, ISOFORM B"/>
    <property type="match status" value="1"/>
</dbReference>
<dbReference type="Gene3D" id="1.20.1270.350">
    <property type="entry name" value="Dedicator of cytokinesis N-terminal subdomain"/>
    <property type="match status" value="1"/>
</dbReference>
<proteinExistence type="inferred from homology"/>
<organism evidence="9 10">
    <name type="scientific">Catenaria anguillulae PL171</name>
    <dbReference type="NCBI Taxonomy" id="765915"/>
    <lineage>
        <taxon>Eukaryota</taxon>
        <taxon>Fungi</taxon>
        <taxon>Fungi incertae sedis</taxon>
        <taxon>Blastocladiomycota</taxon>
        <taxon>Blastocladiomycetes</taxon>
        <taxon>Blastocladiales</taxon>
        <taxon>Catenariaceae</taxon>
        <taxon>Catenaria</taxon>
    </lineage>
</organism>
<dbReference type="GO" id="GO:0005085">
    <property type="term" value="F:guanyl-nucleotide exchange factor activity"/>
    <property type="evidence" value="ECO:0007669"/>
    <property type="project" value="UniProtKB-KW"/>
</dbReference>
<dbReference type="InterPro" id="IPR042455">
    <property type="entry name" value="DOCK_N_sub1"/>
</dbReference>
<evidence type="ECO:0000313" key="10">
    <source>
        <dbReference type="Proteomes" id="UP000193411"/>
    </source>
</evidence>
<evidence type="ECO:0000256" key="5">
    <source>
        <dbReference type="PROSITE-ProRule" id="PRU00983"/>
    </source>
</evidence>
<evidence type="ECO:0000256" key="2">
    <source>
        <dbReference type="ARBA" id="ARBA00022490"/>
    </source>
</evidence>
<evidence type="ECO:0008006" key="11">
    <source>
        <dbReference type="Google" id="ProtNLM"/>
    </source>
</evidence>
<dbReference type="SUPFAM" id="SSF48371">
    <property type="entry name" value="ARM repeat"/>
    <property type="match status" value="1"/>
</dbReference>
<evidence type="ECO:0000313" key="9">
    <source>
        <dbReference type="EMBL" id="ORZ40506.1"/>
    </source>
</evidence>
<feature type="compositionally biased region" description="Low complexity" evidence="6">
    <location>
        <begin position="1958"/>
        <end position="1969"/>
    </location>
</feature>
<dbReference type="Proteomes" id="UP000193411">
    <property type="component" value="Unassembled WGS sequence"/>
</dbReference>
<feature type="compositionally biased region" description="Low complexity" evidence="6">
    <location>
        <begin position="1882"/>
        <end position="1891"/>
    </location>
</feature>
<evidence type="ECO:0000256" key="3">
    <source>
        <dbReference type="ARBA" id="ARBA00022553"/>
    </source>
</evidence>
<dbReference type="InterPro" id="IPR035892">
    <property type="entry name" value="C2_domain_sf"/>
</dbReference>
<dbReference type="InterPro" id="IPR046769">
    <property type="entry name" value="DOCKER_Lobe_A"/>
</dbReference>
<dbReference type="PANTHER" id="PTHR45653">
    <property type="entry name" value="DEDICATOR OF CYTOKINESIS"/>
    <property type="match status" value="1"/>
</dbReference>
<feature type="compositionally biased region" description="Polar residues" evidence="6">
    <location>
        <begin position="1944"/>
        <end position="1957"/>
    </location>
</feature>
<dbReference type="InterPro" id="IPR046773">
    <property type="entry name" value="DOCKER_Lobe_C"/>
</dbReference>
<feature type="domain" description="C2 DOCK-type" evidence="7">
    <location>
        <begin position="562"/>
        <end position="731"/>
    </location>
</feature>
<dbReference type="Gene3D" id="2.60.40.150">
    <property type="entry name" value="C2 domain"/>
    <property type="match status" value="1"/>
</dbReference>
<dbReference type="GO" id="GO:0031267">
    <property type="term" value="F:small GTPase binding"/>
    <property type="evidence" value="ECO:0007669"/>
    <property type="project" value="TreeGrafter"/>
</dbReference>
<dbReference type="Pfam" id="PF16172">
    <property type="entry name" value="DOCK_N"/>
    <property type="match status" value="1"/>
</dbReference>
<dbReference type="InterPro" id="IPR043162">
    <property type="entry name" value="DOCK_C_lobe_C"/>
</dbReference>
<dbReference type="PROSITE" id="PS51651">
    <property type="entry name" value="DOCKER"/>
    <property type="match status" value="1"/>
</dbReference>
<dbReference type="EMBL" id="MCFL01000003">
    <property type="protein sequence ID" value="ORZ40506.1"/>
    <property type="molecule type" value="Genomic_DNA"/>
</dbReference>